<organism evidence="12 13">
    <name type="scientific">Alternaria panax</name>
    <dbReference type="NCBI Taxonomy" id="48097"/>
    <lineage>
        <taxon>Eukaryota</taxon>
        <taxon>Fungi</taxon>
        <taxon>Dikarya</taxon>
        <taxon>Ascomycota</taxon>
        <taxon>Pezizomycotina</taxon>
        <taxon>Dothideomycetes</taxon>
        <taxon>Pleosporomycetidae</taxon>
        <taxon>Pleosporales</taxon>
        <taxon>Pleosporineae</taxon>
        <taxon>Pleosporaceae</taxon>
        <taxon>Alternaria</taxon>
        <taxon>Alternaria sect. Panax</taxon>
    </lineage>
</organism>
<dbReference type="GO" id="GO:0006302">
    <property type="term" value="P:double-strand break repair"/>
    <property type="evidence" value="ECO:0007669"/>
    <property type="project" value="TreeGrafter"/>
</dbReference>
<comment type="cofactor">
    <cofactor evidence="2">
        <name>Mg(2+)</name>
        <dbReference type="ChEBI" id="CHEBI:18420"/>
    </cofactor>
</comment>
<comment type="subcellular location">
    <subcellularLocation>
        <location evidence="3">Nucleus</location>
        <location evidence="3">PML body</location>
    </subcellularLocation>
</comment>
<comment type="cofactor">
    <cofactor evidence="1">
        <name>Mn(2+)</name>
        <dbReference type="ChEBI" id="CHEBI:29035"/>
    </cofactor>
</comment>
<evidence type="ECO:0000256" key="10">
    <source>
        <dbReference type="ARBA" id="ARBA00023242"/>
    </source>
</evidence>
<dbReference type="SUPFAM" id="SSF56219">
    <property type="entry name" value="DNase I-like"/>
    <property type="match status" value="1"/>
</dbReference>
<dbReference type="AlphaFoldDB" id="A0AAD4F9A0"/>
<dbReference type="EMBL" id="JAANER010000011">
    <property type="protein sequence ID" value="KAG9185376.1"/>
    <property type="molecule type" value="Genomic_DNA"/>
</dbReference>
<dbReference type="GO" id="GO:0003697">
    <property type="term" value="F:single-stranded DNA binding"/>
    <property type="evidence" value="ECO:0007669"/>
    <property type="project" value="TreeGrafter"/>
</dbReference>
<keyword evidence="8" id="KW-0460">Magnesium</keyword>
<evidence type="ECO:0000256" key="4">
    <source>
        <dbReference type="ARBA" id="ARBA00022722"/>
    </source>
</evidence>
<evidence type="ECO:0000256" key="5">
    <source>
        <dbReference type="ARBA" id="ARBA00022723"/>
    </source>
</evidence>
<keyword evidence="9" id="KW-0234">DNA repair</keyword>
<evidence type="ECO:0000256" key="1">
    <source>
        <dbReference type="ARBA" id="ARBA00001936"/>
    </source>
</evidence>
<dbReference type="GO" id="GO:0046872">
    <property type="term" value="F:metal ion binding"/>
    <property type="evidence" value="ECO:0007669"/>
    <property type="project" value="UniProtKB-KW"/>
</dbReference>
<dbReference type="PANTHER" id="PTHR15822:SF4">
    <property type="entry name" value="TYROSYL-DNA PHOSPHODIESTERASE 2"/>
    <property type="match status" value="1"/>
</dbReference>
<evidence type="ECO:0000313" key="12">
    <source>
        <dbReference type="EMBL" id="KAG9185376.1"/>
    </source>
</evidence>
<dbReference type="InterPro" id="IPR051547">
    <property type="entry name" value="TDP2-like"/>
</dbReference>
<dbReference type="Proteomes" id="UP001199106">
    <property type="component" value="Unassembled WGS sequence"/>
</dbReference>
<feature type="domain" description="Endonuclease/exonuclease/phosphatase" evidence="11">
    <location>
        <begin position="7"/>
        <end position="231"/>
    </location>
</feature>
<accession>A0AAD4F9A0</accession>
<dbReference type="Gene3D" id="3.60.10.10">
    <property type="entry name" value="Endonuclease/exonuclease/phosphatase"/>
    <property type="match status" value="1"/>
</dbReference>
<reference evidence="12" key="1">
    <citation type="submission" date="2021-07" db="EMBL/GenBank/DDBJ databases">
        <title>Genome Resource of American Ginseng Black Spot Pathogen Alternaria panax.</title>
        <authorList>
            <person name="Qiu C."/>
            <person name="Wang W."/>
            <person name="Liu Z."/>
        </authorList>
    </citation>
    <scope>NUCLEOTIDE SEQUENCE</scope>
    <source>
        <strain evidence="12">BNCC115425</strain>
    </source>
</reference>
<dbReference type="PANTHER" id="PTHR15822">
    <property type="entry name" value="TRAF AND TNF RECEPTOR-ASSOCIATED PROTEIN"/>
    <property type="match status" value="1"/>
</dbReference>
<evidence type="ECO:0000259" key="11">
    <source>
        <dbReference type="Pfam" id="PF03372"/>
    </source>
</evidence>
<gene>
    <name evidence="12" type="ORF">G6011_07920</name>
</gene>
<dbReference type="GO" id="GO:0005737">
    <property type="term" value="C:cytoplasm"/>
    <property type="evidence" value="ECO:0007669"/>
    <property type="project" value="TreeGrafter"/>
</dbReference>
<dbReference type="InterPro" id="IPR005135">
    <property type="entry name" value="Endo/exonuclease/phosphatase"/>
</dbReference>
<dbReference type="CDD" id="cd09080">
    <property type="entry name" value="TDP2"/>
    <property type="match status" value="1"/>
</dbReference>
<dbReference type="EC" id="3.1.4.-" evidence="12"/>
<dbReference type="Pfam" id="PF03372">
    <property type="entry name" value="Exo_endo_phos"/>
    <property type="match status" value="1"/>
</dbReference>
<dbReference type="GO" id="GO:0004518">
    <property type="term" value="F:nuclease activity"/>
    <property type="evidence" value="ECO:0007669"/>
    <property type="project" value="UniProtKB-KW"/>
</dbReference>
<keyword evidence="5" id="KW-0479">Metal-binding</keyword>
<evidence type="ECO:0000313" key="13">
    <source>
        <dbReference type="Proteomes" id="UP001199106"/>
    </source>
</evidence>
<keyword evidence="6" id="KW-0227">DNA damage</keyword>
<evidence type="ECO:0000256" key="7">
    <source>
        <dbReference type="ARBA" id="ARBA00022801"/>
    </source>
</evidence>
<dbReference type="GO" id="GO:0070260">
    <property type="term" value="F:5'-tyrosyl-DNA phosphodiesterase activity"/>
    <property type="evidence" value="ECO:0007669"/>
    <property type="project" value="TreeGrafter"/>
</dbReference>
<protein>
    <submittedName>
        <fullName evidence="12">Tyrosyl-DNA phosphodiesterase 2</fullName>
        <ecNumber evidence="12">3.1.4.-</ecNumber>
    </submittedName>
</protein>
<evidence type="ECO:0000256" key="6">
    <source>
        <dbReference type="ARBA" id="ARBA00022763"/>
    </source>
</evidence>
<evidence type="ECO:0000256" key="9">
    <source>
        <dbReference type="ARBA" id="ARBA00023204"/>
    </source>
</evidence>
<dbReference type="InterPro" id="IPR036691">
    <property type="entry name" value="Endo/exonu/phosph_ase_sf"/>
</dbReference>
<proteinExistence type="predicted"/>
<keyword evidence="7 12" id="KW-0378">Hydrolase</keyword>
<keyword evidence="10" id="KW-0539">Nucleus</keyword>
<sequence length="254" mass="28873">MAPEFAVVIFFQEMGVPHMRQLQQSAWVKRRFNLTDASSRNWLSSHYGTTTLVDRRLQIDSVFRVSWHSGMGRDGLFVDISLDNRNDPDAPPRIMRLCNTHLESLAADPPVRPVQMEAARDILGQHNVSCAILAGDLNAIQPFDHKLHTENKLNDAYLEIGGKEGTPGQEDSKEGHTWGYQGRSKRFGYRRMDKILYRGSLSPIKFQRIGMGIKVAKEYREAAVLDWVSDHYGVMCDFVLSSDEQLTDPKQHGE</sequence>
<name>A0AAD4F9A0_9PLEO</name>
<evidence type="ECO:0000256" key="8">
    <source>
        <dbReference type="ARBA" id="ARBA00022842"/>
    </source>
</evidence>
<evidence type="ECO:0000256" key="3">
    <source>
        <dbReference type="ARBA" id="ARBA00004322"/>
    </source>
</evidence>
<keyword evidence="13" id="KW-1185">Reference proteome</keyword>
<keyword evidence="4" id="KW-0540">Nuclease</keyword>
<evidence type="ECO:0000256" key="2">
    <source>
        <dbReference type="ARBA" id="ARBA00001946"/>
    </source>
</evidence>
<comment type="caution">
    <text evidence="12">The sequence shown here is derived from an EMBL/GenBank/DDBJ whole genome shotgun (WGS) entry which is preliminary data.</text>
</comment>